<keyword evidence="1 4" id="KW-0808">Transferase</keyword>
<dbReference type="EMBL" id="CP049801">
    <property type="protein sequence ID" value="QIO04603.1"/>
    <property type="molecule type" value="Genomic_DNA"/>
</dbReference>
<dbReference type="PROSITE" id="PS51186">
    <property type="entry name" value="GNAT"/>
    <property type="match status" value="1"/>
</dbReference>
<evidence type="ECO:0000313" key="5">
    <source>
        <dbReference type="Proteomes" id="UP000502297"/>
    </source>
</evidence>
<dbReference type="PANTHER" id="PTHR43800:SF1">
    <property type="entry name" value="PEPTIDYL-LYSINE N-ACETYLTRANSFERASE YJAB"/>
    <property type="match status" value="1"/>
</dbReference>
<evidence type="ECO:0000256" key="1">
    <source>
        <dbReference type="ARBA" id="ARBA00022679"/>
    </source>
</evidence>
<dbReference type="PANTHER" id="PTHR43800">
    <property type="entry name" value="PEPTIDYL-LYSINE N-ACETYLTRANSFERASE YJAB"/>
    <property type="match status" value="1"/>
</dbReference>
<reference evidence="4 5" key="1">
    <citation type="submission" date="2020-03" db="EMBL/GenBank/DDBJ databases">
        <authorList>
            <person name="Zhu W."/>
        </authorList>
    </citation>
    <scope>NUCLEOTIDE SEQUENCE [LARGE SCALE GENOMIC DNA]</scope>
    <source>
        <strain evidence="4 5">323-1</strain>
    </source>
</reference>
<accession>A0A6G8RSA9</accession>
<keyword evidence="2" id="KW-0012">Acyltransferase</keyword>
<evidence type="ECO:0000256" key="2">
    <source>
        <dbReference type="ARBA" id="ARBA00023315"/>
    </source>
</evidence>
<evidence type="ECO:0000313" key="4">
    <source>
        <dbReference type="EMBL" id="QIO04603.1"/>
    </source>
</evidence>
<dbReference type="InterPro" id="IPR000182">
    <property type="entry name" value="GNAT_dom"/>
</dbReference>
<dbReference type="InterPro" id="IPR016181">
    <property type="entry name" value="Acyl_CoA_acyltransferase"/>
</dbReference>
<name>A0A6G8RSA9_9GAMM</name>
<dbReference type="RefSeq" id="WP_166221352.1">
    <property type="nucleotide sequence ID" value="NZ_CP049801.1"/>
</dbReference>
<dbReference type="CDD" id="cd04301">
    <property type="entry name" value="NAT_SF"/>
    <property type="match status" value="1"/>
</dbReference>
<feature type="domain" description="N-acetyltransferase" evidence="3">
    <location>
        <begin position="1"/>
        <end position="141"/>
    </location>
</feature>
<dbReference type="Proteomes" id="UP000502297">
    <property type="component" value="Chromosome"/>
</dbReference>
<organism evidence="4 5">
    <name type="scientific">Acinetobacter shaoyimingii</name>
    <dbReference type="NCBI Taxonomy" id="2715164"/>
    <lineage>
        <taxon>Bacteria</taxon>
        <taxon>Pseudomonadati</taxon>
        <taxon>Pseudomonadota</taxon>
        <taxon>Gammaproteobacteria</taxon>
        <taxon>Moraxellales</taxon>
        <taxon>Moraxellaceae</taxon>
        <taxon>Acinetobacter</taxon>
    </lineage>
</organism>
<proteinExistence type="predicted"/>
<sequence>MLQKASKIDFPILIDIWERTVRATHDFLPEEEIDNLKPLILHEYFLHVLLHKYIQDGQIVGFIGTSSNNIEMLLIDPDFRSQGIGRVLTHFAIKELNIKHVDVNEQNLQALGFYKKLGFNVAKRSELDGQGKPYPILHLKI</sequence>
<dbReference type="SUPFAM" id="SSF55729">
    <property type="entry name" value="Acyl-CoA N-acyltransferases (Nat)"/>
    <property type="match status" value="1"/>
</dbReference>
<evidence type="ECO:0000259" key="3">
    <source>
        <dbReference type="PROSITE" id="PS51186"/>
    </source>
</evidence>
<protein>
    <submittedName>
        <fullName evidence="4">GNAT family N-acetyltransferase</fullName>
    </submittedName>
</protein>
<dbReference type="AlphaFoldDB" id="A0A6G8RSA9"/>
<dbReference type="KEGG" id="asha:G8E00_00830"/>
<dbReference type="GO" id="GO:0016747">
    <property type="term" value="F:acyltransferase activity, transferring groups other than amino-acyl groups"/>
    <property type="evidence" value="ECO:0007669"/>
    <property type="project" value="InterPro"/>
</dbReference>
<keyword evidence="5" id="KW-1185">Reference proteome</keyword>
<dbReference type="Pfam" id="PF13673">
    <property type="entry name" value="Acetyltransf_10"/>
    <property type="match status" value="1"/>
</dbReference>
<gene>
    <name evidence="4" type="ORF">G8E00_00830</name>
</gene>
<dbReference type="Gene3D" id="3.40.630.30">
    <property type="match status" value="1"/>
</dbReference>